<reference evidence="8" key="1">
    <citation type="journal article" date="2019" name="Int. J. Syst. Evol. Microbiol.">
        <title>The Global Catalogue of Microorganisms (GCM) 10K type strain sequencing project: providing services to taxonomists for standard genome sequencing and annotation.</title>
        <authorList>
            <consortium name="The Broad Institute Genomics Platform"/>
            <consortium name="The Broad Institute Genome Sequencing Center for Infectious Disease"/>
            <person name="Wu L."/>
            <person name="Ma J."/>
        </authorList>
    </citation>
    <scope>NUCLEOTIDE SEQUENCE [LARGE SCALE GENOMIC DNA]</scope>
    <source>
        <strain evidence="8">KCTC 52039</strain>
    </source>
</reference>
<dbReference type="Proteomes" id="UP001595547">
    <property type="component" value="Unassembled WGS sequence"/>
</dbReference>
<evidence type="ECO:0000256" key="6">
    <source>
        <dbReference type="SAM" id="Phobius"/>
    </source>
</evidence>
<proteinExistence type="inferred from homology"/>
<keyword evidence="2 5" id="KW-0602">Photosynthesis</keyword>
<evidence type="ECO:0000256" key="1">
    <source>
        <dbReference type="ARBA" id="ARBA00003128"/>
    </source>
</evidence>
<keyword evidence="6" id="KW-0812">Transmembrane</keyword>
<protein>
    <recommendedName>
        <fullName evidence="5">Protein pufQ</fullName>
    </recommendedName>
</protein>
<keyword evidence="3 5" id="KW-0149">Chlorophyll biosynthesis</keyword>
<evidence type="ECO:0000256" key="3">
    <source>
        <dbReference type="ARBA" id="ARBA00023171"/>
    </source>
</evidence>
<name>A0ABV7IY49_9RHOB</name>
<keyword evidence="6" id="KW-1133">Transmembrane helix</keyword>
<keyword evidence="4 5" id="KW-0077">Bacteriochlorophyll biosynthesis</keyword>
<evidence type="ECO:0000256" key="4">
    <source>
        <dbReference type="ARBA" id="ARBA00023181"/>
    </source>
</evidence>
<organism evidence="7 8">
    <name type="scientific">Cypionkella sinensis</name>
    <dbReference type="NCBI Taxonomy" id="1756043"/>
    <lineage>
        <taxon>Bacteria</taxon>
        <taxon>Pseudomonadati</taxon>
        <taxon>Pseudomonadota</taxon>
        <taxon>Alphaproteobacteria</taxon>
        <taxon>Rhodobacterales</taxon>
        <taxon>Paracoccaceae</taxon>
        <taxon>Cypionkella</taxon>
    </lineage>
</organism>
<accession>A0ABV7IY49</accession>
<dbReference type="InterPro" id="IPR008800">
    <property type="entry name" value="PufQ_cyt-su"/>
</dbReference>
<gene>
    <name evidence="7" type="primary">pufQ</name>
    <name evidence="7" type="ORF">ACFOGH_10540</name>
</gene>
<comment type="function">
    <text evidence="1 5">Required for bacteriochlorophyll biosynthesis. Directly involved in the assembly of both the B875 and B800-850 pigment-protein complexes.</text>
</comment>
<dbReference type="EMBL" id="JBHRTO010000001">
    <property type="protein sequence ID" value="MFC3181426.1"/>
    <property type="molecule type" value="Genomic_DNA"/>
</dbReference>
<dbReference type="PIRSF" id="PIRSF005825">
    <property type="entry name" value="PufQ"/>
    <property type="match status" value="1"/>
</dbReference>
<comment type="similarity">
    <text evidence="5">Belongs to the pufQ family.</text>
</comment>
<sequence>MSDYTANGDLHQVKRLNKTEFFIYFALIFSLALLPHMVGWLLQTVRYAKLPRLGPVARALKDAQAVTPMIFRG</sequence>
<evidence type="ECO:0000313" key="7">
    <source>
        <dbReference type="EMBL" id="MFC3181426.1"/>
    </source>
</evidence>
<keyword evidence="6" id="KW-0472">Membrane</keyword>
<evidence type="ECO:0000256" key="2">
    <source>
        <dbReference type="ARBA" id="ARBA00022531"/>
    </source>
</evidence>
<evidence type="ECO:0000256" key="5">
    <source>
        <dbReference type="PIRNR" id="PIRNR005825"/>
    </source>
</evidence>
<keyword evidence="8" id="KW-1185">Reference proteome</keyword>
<dbReference type="RefSeq" id="WP_380073030.1">
    <property type="nucleotide sequence ID" value="NZ_JBHRTO010000001.1"/>
</dbReference>
<comment type="caution">
    <text evidence="7">The sequence shown here is derived from an EMBL/GenBank/DDBJ whole genome shotgun (WGS) entry which is preliminary data.</text>
</comment>
<evidence type="ECO:0000313" key="8">
    <source>
        <dbReference type="Proteomes" id="UP001595547"/>
    </source>
</evidence>
<dbReference type="Pfam" id="PF05398">
    <property type="entry name" value="PufQ"/>
    <property type="match status" value="1"/>
</dbReference>
<feature type="transmembrane region" description="Helical" evidence="6">
    <location>
        <begin position="21"/>
        <end position="42"/>
    </location>
</feature>